<dbReference type="FunFam" id="3.30.300.30:FF:000010">
    <property type="entry name" value="Enterobactin synthetase component F"/>
    <property type="match status" value="1"/>
</dbReference>
<dbReference type="Gene3D" id="1.10.1200.10">
    <property type="entry name" value="ACP-like"/>
    <property type="match status" value="1"/>
</dbReference>
<dbReference type="Pfam" id="PF13193">
    <property type="entry name" value="AMP-binding_C"/>
    <property type="match status" value="1"/>
</dbReference>
<dbReference type="InterPro" id="IPR045851">
    <property type="entry name" value="AMP-bd_C_sf"/>
</dbReference>
<dbReference type="FunFam" id="2.30.38.10:FF:000001">
    <property type="entry name" value="Non-ribosomal peptide synthetase PvdI"/>
    <property type="match status" value="1"/>
</dbReference>
<evidence type="ECO:0000256" key="3">
    <source>
        <dbReference type="ARBA" id="ARBA00022450"/>
    </source>
</evidence>
<dbReference type="Gene3D" id="3.30.559.30">
    <property type="entry name" value="Nonribosomal peptide synthetase, condensation domain"/>
    <property type="match status" value="2"/>
</dbReference>
<dbReference type="CDD" id="cd19534">
    <property type="entry name" value="E_NRPS"/>
    <property type="match status" value="1"/>
</dbReference>
<dbReference type="GO" id="GO:0044550">
    <property type="term" value="P:secondary metabolite biosynthetic process"/>
    <property type="evidence" value="ECO:0007669"/>
    <property type="project" value="UniProtKB-ARBA"/>
</dbReference>
<dbReference type="EMBL" id="CP054698">
    <property type="protein sequence ID" value="QMS92037.1"/>
    <property type="molecule type" value="Genomic_DNA"/>
</dbReference>
<dbReference type="InterPro" id="IPR010071">
    <property type="entry name" value="AA_adenyl_dom"/>
</dbReference>
<dbReference type="Proteomes" id="UP000514713">
    <property type="component" value="Chromosome"/>
</dbReference>
<dbReference type="InterPro" id="IPR023213">
    <property type="entry name" value="CAT-like_dom_sf"/>
</dbReference>
<evidence type="ECO:0000256" key="2">
    <source>
        <dbReference type="ARBA" id="ARBA00006432"/>
    </source>
</evidence>
<feature type="domain" description="Carrier" evidence="7">
    <location>
        <begin position="1018"/>
        <end position="1092"/>
    </location>
</feature>
<evidence type="ECO:0000256" key="6">
    <source>
        <dbReference type="SAM" id="Coils"/>
    </source>
</evidence>
<dbReference type="PANTHER" id="PTHR45398">
    <property type="match status" value="1"/>
</dbReference>
<accession>A0A7D7QBP8</accession>
<feature type="coiled-coil region" evidence="6">
    <location>
        <begin position="85"/>
        <end position="112"/>
    </location>
</feature>
<dbReference type="KEGG" id="ned:HUN01_32185"/>
<dbReference type="GO" id="GO:0008610">
    <property type="term" value="P:lipid biosynthetic process"/>
    <property type="evidence" value="ECO:0007669"/>
    <property type="project" value="UniProtKB-ARBA"/>
</dbReference>
<dbReference type="Gene3D" id="3.40.50.980">
    <property type="match status" value="2"/>
</dbReference>
<dbReference type="NCBIfam" id="TIGR01720">
    <property type="entry name" value="NRPS-para261"/>
    <property type="match status" value="1"/>
</dbReference>
<dbReference type="PROSITE" id="PS50075">
    <property type="entry name" value="CARRIER"/>
    <property type="match status" value="1"/>
</dbReference>
<dbReference type="Gene3D" id="2.30.38.10">
    <property type="entry name" value="Luciferase, Domain 3"/>
    <property type="match status" value="1"/>
</dbReference>
<dbReference type="RefSeq" id="WP_181929572.1">
    <property type="nucleotide sequence ID" value="NZ_CP054698.1"/>
</dbReference>
<reference evidence="9" key="1">
    <citation type="submission" date="2020-06" db="EMBL/GenBank/DDBJ databases">
        <title>Nostoc edaphicum CCNP1411 genome.</title>
        <authorList>
            <person name="Fidor A."/>
            <person name="Grabski M."/>
            <person name="Gawor J."/>
            <person name="Gromadka R."/>
            <person name="Wegrzyn G."/>
            <person name="Mazur-Marzec H."/>
        </authorList>
    </citation>
    <scope>NUCLEOTIDE SEQUENCE [LARGE SCALE GENOMIC DNA]</scope>
    <source>
        <strain evidence="9">CCNP1411</strain>
    </source>
</reference>
<dbReference type="InterPro" id="IPR010060">
    <property type="entry name" value="NRPS_synth"/>
</dbReference>
<dbReference type="PROSITE" id="PS00455">
    <property type="entry name" value="AMP_BINDING"/>
    <property type="match status" value="1"/>
</dbReference>
<dbReference type="InterPro" id="IPR009081">
    <property type="entry name" value="PP-bd_ACP"/>
</dbReference>
<dbReference type="FunFam" id="3.40.50.980:FF:000001">
    <property type="entry name" value="Non-ribosomal peptide synthetase"/>
    <property type="match status" value="1"/>
</dbReference>
<keyword evidence="4" id="KW-0597">Phosphoprotein</keyword>
<dbReference type="InterPro" id="IPR001242">
    <property type="entry name" value="Condensation_dom"/>
</dbReference>
<evidence type="ECO:0000256" key="5">
    <source>
        <dbReference type="ARBA" id="ARBA00023194"/>
    </source>
</evidence>
<keyword evidence="3" id="KW-0596">Phosphopantetheine</keyword>
<organism evidence="8 9">
    <name type="scientific">Nostoc edaphicum CCNP1411</name>
    <dbReference type="NCBI Taxonomy" id="1472755"/>
    <lineage>
        <taxon>Bacteria</taxon>
        <taxon>Bacillati</taxon>
        <taxon>Cyanobacteriota</taxon>
        <taxon>Cyanophyceae</taxon>
        <taxon>Nostocales</taxon>
        <taxon>Nostocaceae</taxon>
        <taxon>Nostoc</taxon>
    </lineage>
</organism>
<comment type="similarity">
    <text evidence="2">Belongs to the ATP-dependent AMP-binding enzyme family.</text>
</comment>
<dbReference type="InterPro" id="IPR036736">
    <property type="entry name" value="ACP-like_sf"/>
</dbReference>
<dbReference type="InterPro" id="IPR025110">
    <property type="entry name" value="AMP-bd_C"/>
</dbReference>
<keyword evidence="5" id="KW-0045">Antibiotic biosynthesis</keyword>
<name>A0A7D7QBP8_9NOSO</name>
<dbReference type="Gene3D" id="3.30.300.30">
    <property type="match status" value="1"/>
</dbReference>
<dbReference type="Pfam" id="PF00668">
    <property type="entry name" value="Condensation"/>
    <property type="match status" value="2"/>
</dbReference>
<dbReference type="SUPFAM" id="SSF47336">
    <property type="entry name" value="ACP-like"/>
    <property type="match status" value="1"/>
</dbReference>
<dbReference type="Gene3D" id="3.30.559.10">
    <property type="entry name" value="Chloramphenicol acetyltransferase-like domain"/>
    <property type="match status" value="2"/>
</dbReference>
<dbReference type="Pfam" id="PF00501">
    <property type="entry name" value="AMP-binding"/>
    <property type="match status" value="1"/>
</dbReference>
<dbReference type="FunFam" id="3.40.50.12780:FF:000012">
    <property type="entry name" value="Non-ribosomal peptide synthetase"/>
    <property type="match status" value="1"/>
</dbReference>
<dbReference type="NCBIfam" id="TIGR01733">
    <property type="entry name" value="AA-adenyl-dom"/>
    <property type="match status" value="1"/>
</dbReference>
<dbReference type="FunFam" id="3.30.559.10:FF:000012">
    <property type="entry name" value="Non-ribosomal peptide synthetase"/>
    <property type="match status" value="1"/>
</dbReference>
<dbReference type="InterPro" id="IPR006162">
    <property type="entry name" value="Ppantetheine_attach_site"/>
</dbReference>
<comment type="cofactor">
    <cofactor evidence="1">
        <name>pantetheine 4'-phosphate</name>
        <dbReference type="ChEBI" id="CHEBI:47942"/>
    </cofactor>
</comment>
<dbReference type="InterPro" id="IPR020845">
    <property type="entry name" value="AMP-binding_CS"/>
</dbReference>
<keyword evidence="9" id="KW-1185">Reference proteome</keyword>
<dbReference type="Pfam" id="PF00550">
    <property type="entry name" value="PP-binding"/>
    <property type="match status" value="1"/>
</dbReference>
<dbReference type="InterPro" id="IPR000873">
    <property type="entry name" value="AMP-dep_synth/lig_dom"/>
</dbReference>
<dbReference type="SUPFAM" id="SSF52777">
    <property type="entry name" value="CoA-dependent acyltransferases"/>
    <property type="match status" value="4"/>
</dbReference>
<dbReference type="CDD" id="cd19531">
    <property type="entry name" value="LCL_NRPS-like"/>
    <property type="match status" value="1"/>
</dbReference>
<keyword evidence="6" id="KW-0175">Coiled coil</keyword>
<dbReference type="GO" id="GO:0017000">
    <property type="term" value="P:antibiotic biosynthetic process"/>
    <property type="evidence" value="ECO:0007669"/>
    <property type="project" value="UniProtKB-KW"/>
</dbReference>
<evidence type="ECO:0000256" key="1">
    <source>
        <dbReference type="ARBA" id="ARBA00001957"/>
    </source>
</evidence>
<dbReference type="FunFam" id="1.10.1200.10:FF:000005">
    <property type="entry name" value="Nonribosomal peptide synthetase 1"/>
    <property type="match status" value="1"/>
</dbReference>
<dbReference type="GO" id="GO:0043041">
    <property type="term" value="P:amino acid activation for nonribosomal peptide biosynthetic process"/>
    <property type="evidence" value="ECO:0007669"/>
    <property type="project" value="UniProtKB-ARBA"/>
</dbReference>
<dbReference type="PROSITE" id="PS00012">
    <property type="entry name" value="PHOSPHOPANTETHEINE"/>
    <property type="match status" value="1"/>
</dbReference>
<dbReference type="PANTHER" id="PTHR45398:SF1">
    <property type="entry name" value="ENZYME, PUTATIVE (JCVI)-RELATED"/>
    <property type="match status" value="1"/>
</dbReference>
<evidence type="ECO:0000259" key="7">
    <source>
        <dbReference type="PROSITE" id="PS50075"/>
    </source>
</evidence>
<sequence length="1577" mass="177024">MDIKKDEILKRRSKLSLAQQELLKKRLRGEVDSHSQLEVITKRSQISPAPLSFAQQRLWFLQQLDPDNPYYCELACVQLVGALNVDALERSLNEIVRRHEALRTTFEILEEQAIQVIHPTVTVTLQLVNLLSMPEADRHAEVERLTTEIAEKPFDLVTGPLLQVMLLQTGVEEYLLLFTIHHIAVDGWSIGVLIRELAVLYEAFSTSKTSPLPDIAIQYADFAIWQRQWLQGELQKTQLNYWKQQLADASTLALPTDRPRPAVQSFRGAIASFELSASLTDMLRSLSNREGVTLFMTLLGAFQALLCRYTGQEDICVGSPIANRNQGEIQGLIGFFVNTLVLRTHLSGNPSFLELLNRVREVCVGAYAHADIPFEQLVEELHPDRNLSQMPLFQVMFAWQEDTQKELTLPGLTLNWLPTHGQTAKFDLTLHLVDAQPELRGFLEYNTDLFDAETVIRIVEHFRNLLEGIVANPQARLSDLPLLTAEELHQQLVEWNNTQVEYPEQQCIHQLFEAQVEHTPDAIAVVFEDKQLTYRELNARANQLAHYLRKLGVKSEVLVGICVERSLDMVIGLLAILKAGGAYVPLDPGYPLERKAFILNDSQMPVLLTQQHIMADLATNGIKVICIDTDWQTINQQKNENLITTTTELNLAYIIYTSGSTGKPKGTLITHQGLVNYLSWCTQTYSVKQGVGTLVHSPLGFDLTITSLFPPLLVGRTVELLSEKQGIEALDKALKKSSNLSLVKITPAHLDLLKQQLSKEEIANKTRAFIIGGENLLAQSITFWQDVAPGTILVNEYGPTETVVGCCIYQVPVGKHSTGSIPIGKAIANTQLYILDQYLQPVPMGVPGELHIGGVGLARGYLNQAELTALKFIPNYFSDKKGDRLYKTGDLARYLPSGDIEYIGRIDNQIKIRGFRIELGEIEAVITQYPAVRETIVVVRSDLADSQRIVAYIVPQKDQILTIYELRSFLESKLPDYMIPATFVTLEALPLTPNGKVDRKTLPAPDTARPELEKAFIAPQTSVEKQLAVIWTQVLGLEKVGINDNFFELGGDSILSLQIISKANLAGLHLTPKQLFQHQTIAKLAAVAGTIQKISAEQNLITGSLELTPIEHWFFEQEQPEPHYWNQAVMLEVKKRINPIVLEKVVENLQKHHDALRSRFIKNELGLQAIIVSPDNVIPTTYLDLSALPKDQQVAQMEAMSVQLQASLNLTQGPLFRVALFDQGANQPSRLLWVIHHLVVDGVSWRILIEDFQTAKEQICQDKALQLPLKTTSLKQWSSYLQEYAQLPALRSELEYWLAIKQQPVRPIPIDFSYGNNLEKSACTLTVSLNEQETQVLLQQLPAVYQTQINDVLLTALVQIFSQWTGETSLLIDLEGHGREELFEDVDLSRTVGWFTTIFPVHLSLDSAFDSPGKALKSIKEQLRTIPNRGIGYGVLRYLSGDMEIRKQFSCLPKAEVVFNYLGQFDQVLPESSLFGFANESSGFSRSLRSQRTHLLEVNGGISQGRLQINWTYSNQLHRQSTVEILAQGFIEALRSLIIHCQSPDAGGFTPSDFADFQQSQWDQRDLDAITAAIGDI</sequence>
<evidence type="ECO:0000256" key="4">
    <source>
        <dbReference type="ARBA" id="ARBA00022553"/>
    </source>
</evidence>
<gene>
    <name evidence="8" type="ORF">HUN01_32185</name>
</gene>
<dbReference type="SUPFAM" id="SSF56801">
    <property type="entry name" value="Acetyl-CoA synthetase-like"/>
    <property type="match status" value="1"/>
</dbReference>
<proteinExistence type="inferred from homology"/>
<evidence type="ECO:0000313" key="9">
    <source>
        <dbReference type="Proteomes" id="UP000514713"/>
    </source>
</evidence>
<protein>
    <submittedName>
        <fullName evidence="8">Amino acid adenylation domain-containing protein</fullName>
    </submittedName>
</protein>
<dbReference type="GO" id="GO:0003824">
    <property type="term" value="F:catalytic activity"/>
    <property type="evidence" value="ECO:0007669"/>
    <property type="project" value="InterPro"/>
</dbReference>
<evidence type="ECO:0000313" key="8">
    <source>
        <dbReference type="EMBL" id="QMS92037.1"/>
    </source>
</evidence>